<feature type="transmembrane region" description="Helical" evidence="2">
    <location>
        <begin position="292"/>
        <end position="310"/>
    </location>
</feature>
<feature type="domain" description="Glycosyltransferase 2-like" evidence="3">
    <location>
        <begin position="9"/>
        <end position="174"/>
    </location>
</feature>
<dbReference type="AlphaFoldDB" id="A0ABD5VKH9"/>
<reference evidence="4 5" key="1">
    <citation type="journal article" date="2019" name="Int. J. Syst. Evol. Microbiol.">
        <title>The Global Catalogue of Microorganisms (GCM) 10K type strain sequencing project: providing services to taxonomists for standard genome sequencing and annotation.</title>
        <authorList>
            <consortium name="The Broad Institute Genomics Platform"/>
            <consortium name="The Broad Institute Genome Sequencing Center for Infectious Disease"/>
            <person name="Wu L."/>
            <person name="Ma J."/>
        </authorList>
    </citation>
    <scope>NUCLEOTIDE SEQUENCE [LARGE SCALE GENOMIC DNA]</scope>
    <source>
        <strain evidence="4 5">GX26</strain>
    </source>
</reference>
<dbReference type="SUPFAM" id="SSF53448">
    <property type="entry name" value="Nucleotide-diphospho-sugar transferases"/>
    <property type="match status" value="1"/>
</dbReference>
<dbReference type="EMBL" id="JBHSXN010000003">
    <property type="protein sequence ID" value="MFC6954567.1"/>
    <property type="molecule type" value="Genomic_DNA"/>
</dbReference>
<dbReference type="InterPro" id="IPR029044">
    <property type="entry name" value="Nucleotide-diphossugar_trans"/>
</dbReference>
<dbReference type="Gene3D" id="3.90.550.10">
    <property type="entry name" value="Spore Coat Polysaccharide Biosynthesis Protein SpsA, Chain A"/>
    <property type="match status" value="1"/>
</dbReference>
<name>A0ABD5VKH9_9EURY</name>
<feature type="compositionally biased region" description="Acidic residues" evidence="1">
    <location>
        <begin position="357"/>
        <end position="375"/>
    </location>
</feature>
<evidence type="ECO:0000256" key="1">
    <source>
        <dbReference type="SAM" id="MobiDB-lite"/>
    </source>
</evidence>
<dbReference type="PANTHER" id="PTHR48090">
    <property type="entry name" value="UNDECAPRENYL-PHOSPHATE 4-DEOXY-4-FORMAMIDO-L-ARABINOSE TRANSFERASE-RELATED"/>
    <property type="match status" value="1"/>
</dbReference>
<dbReference type="InterPro" id="IPR050256">
    <property type="entry name" value="Glycosyltransferase_2"/>
</dbReference>
<proteinExistence type="predicted"/>
<feature type="region of interest" description="Disordered" evidence="1">
    <location>
        <begin position="331"/>
        <end position="375"/>
    </location>
</feature>
<evidence type="ECO:0000313" key="4">
    <source>
        <dbReference type="EMBL" id="MFC6954567.1"/>
    </source>
</evidence>
<dbReference type="RefSeq" id="WP_336351511.1">
    <property type="nucleotide sequence ID" value="NZ_JAZAQL010000003.1"/>
</dbReference>
<dbReference type="InterPro" id="IPR001173">
    <property type="entry name" value="Glyco_trans_2-like"/>
</dbReference>
<evidence type="ECO:0000256" key="2">
    <source>
        <dbReference type="SAM" id="Phobius"/>
    </source>
</evidence>
<keyword evidence="2" id="KW-0472">Membrane</keyword>
<feature type="transmembrane region" description="Helical" evidence="2">
    <location>
        <begin position="261"/>
        <end position="280"/>
    </location>
</feature>
<dbReference type="PANTHER" id="PTHR48090:SF6">
    <property type="entry name" value="SLR5056 PROTEIN"/>
    <property type="match status" value="1"/>
</dbReference>
<accession>A0ABD5VKH9</accession>
<organism evidence="4 5">
    <name type="scientific">Halorubellus litoreus</name>
    <dbReference type="NCBI Taxonomy" id="755308"/>
    <lineage>
        <taxon>Archaea</taxon>
        <taxon>Methanobacteriati</taxon>
        <taxon>Methanobacteriota</taxon>
        <taxon>Stenosarchaea group</taxon>
        <taxon>Halobacteria</taxon>
        <taxon>Halobacteriales</taxon>
        <taxon>Halorubellaceae</taxon>
        <taxon>Halorubellus</taxon>
    </lineage>
</organism>
<evidence type="ECO:0000313" key="5">
    <source>
        <dbReference type="Proteomes" id="UP001596395"/>
    </source>
</evidence>
<dbReference type="Proteomes" id="UP001596395">
    <property type="component" value="Unassembled WGS sequence"/>
</dbReference>
<gene>
    <name evidence="4" type="ORF">ACFQGB_17010</name>
</gene>
<comment type="caution">
    <text evidence="4">The sequence shown here is derived from an EMBL/GenBank/DDBJ whole genome shotgun (WGS) entry which is preliminary data.</text>
</comment>
<evidence type="ECO:0000259" key="3">
    <source>
        <dbReference type="Pfam" id="PF00535"/>
    </source>
</evidence>
<sequence>MYRDMTIAVVVPAYNEEGFVGRVIEDLPAFVDRAYVIDDGSTDDTWAEITEYAARKNAAHDGRYEDLVVPIQHEENRGVGGAIKTGYQRALAEGVEATAVLGGDDQMDPRELEKYLDPIADGVAGYTKGNRFVRAGDWAHMPRFRLVGNVVLSLLTKVASGYWGSMDSQNGYTAISLDALERTDIDGMYEYYGYCNNLLARLNAADVVVADVRRQTEYAYQDGWKSHIDYKEYVPRVSKMLFETFLWRINRKYLVKSYDPLAPLYGVGMASMAAGVLGYLNSVVRKDGEDAGSWFLATLVGALAFLYATLRDLEDNEDLNVVIDPEADAARERAEDGLATESPRAAADGGEPVSDAGDGDELAADASDDTAGETR</sequence>
<keyword evidence="2" id="KW-0812">Transmembrane</keyword>
<protein>
    <submittedName>
        <fullName evidence="4">Glycosyltransferase family 2 protein</fullName>
    </submittedName>
</protein>
<dbReference type="CDD" id="cd04179">
    <property type="entry name" value="DPM_DPG-synthase_like"/>
    <property type="match status" value="1"/>
</dbReference>
<keyword evidence="5" id="KW-1185">Reference proteome</keyword>
<dbReference type="Pfam" id="PF00535">
    <property type="entry name" value="Glycos_transf_2"/>
    <property type="match status" value="1"/>
</dbReference>
<keyword evidence="2" id="KW-1133">Transmembrane helix</keyword>